<dbReference type="EMBL" id="CP144699">
    <property type="protein sequence ID" value="WVZ19188.1"/>
    <property type="molecule type" value="Genomic_DNA"/>
</dbReference>
<keyword evidence="2" id="KW-1185">Reference proteome</keyword>
<accession>A0AAQ3S7E0</accession>
<dbReference type="PANTHER" id="PTHR31439">
    <property type="entry name" value="EXPRESSED PROTEIN"/>
    <property type="match status" value="1"/>
</dbReference>
<reference evidence="1 2" key="1">
    <citation type="journal article" date="2023" name="Life. Sci Alliance">
        <title>Evolutionary insights into 3D genome organization and epigenetic landscape of Vigna mungo.</title>
        <authorList>
            <person name="Junaid A."/>
            <person name="Singh B."/>
            <person name="Bhatia S."/>
        </authorList>
    </citation>
    <scope>NUCLEOTIDE SEQUENCE [LARGE SCALE GENOMIC DNA]</scope>
    <source>
        <strain evidence="1">Urdbean</strain>
    </source>
</reference>
<protein>
    <submittedName>
        <fullName evidence="1">Uncharacterized protein</fullName>
    </submittedName>
</protein>
<evidence type="ECO:0000313" key="1">
    <source>
        <dbReference type="EMBL" id="WVZ19188.1"/>
    </source>
</evidence>
<dbReference type="AlphaFoldDB" id="A0AAQ3S7E0"/>
<evidence type="ECO:0000313" key="2">
    <source>
        <dbReference type="Proteomes" id="UP001374535"/>
    </source>
</evidence>
<dbReference type="PANTHER" id="PTHR31439:SF7">
    <property type="entry name" value="EXPRESSED PROTEIN"/>
    <property type="match status" value="1"/>
</dbReference>
<name>A0AAQ3S7E0_VIGMU</name>
<dbReference type="Proteomes" id="UP001374535">
    <property type="component" value="Chromosome 2"/>
</dbReference>
<feature type="non-terminal residue" evidence="1">
    <location>
        <position position="1"/>
    </location>
</feature>
<proteinExistence type="predicted"/>
<sequence length="108" mass="12150">SRSVSSHLPTLTFSLYFHSLLNPTLETSSKLASVLRTFFITVGVDTELCFMRTLGYIITKLHMIKELSVGLGLKTLFPSPIFSYVTKAQCLWIMKGYSTVMNMKPPPK</sequence>
<organism evidence="1 2">
    <name type="scientific">Vigna mungo</name>
    <name type="common">Black gram</name>
    <name type="synonym">Phaseolus mungo</name>
    <dbReference type="NCBI Taxonomy" id="3915"/>
    <lineage>
        <taxon>Eukaryota</taxon>
        <taxon>Viridiplantae</taxon>
        <taxon>Streptophyta</taxon>
        <taxon>Embryophyta</taxon>
        <taxon>Tracheophyta</taxon>
        <taxon>Spermatophyta</taxon>
        <taxon>Magnoliopsida</taxon>
        <taxon>eudicotyledons</taxon>
        <taxon>Gunneridae</taxon>
        <taxon>Pentapetalae</taxon>
        <taxon>rosids</taxon>
        <taxon>fabids</taxon>
        <taxon>Fabales</taxon>
        <taxon>Fabaceae</taxon>
        <taxon>Papilionoideae</taxon>
        <taxon>50 kb inversion clade</taxon>
        <taxon>NPAAA clade</taxon>
        <taxon>indigoferoid/millettioid clade</taxon>
        <taxon>Phaseoleae</taxon>
        <taxon>Vigna</taxon>
    </lineage>
</organism>
<feature type="non-terminal residue" evidence="1">
    <location>
        <position position="108"/>
    </location>
</feature>
<gene>
    <name evidence="1" type="ORF">V8G54_006510</name>
</gene>